<accession>A0A843U064</accession>
<sequence length="284" mass="30213">MAALSRSSAEAEAGGRLASGGRGRHVPLLAASGGGLVAIVVTKFPHDVSKCCPLSAYTVVIAWPCLVFVGVIGLALLASACGGFHFARGSSSRELSVGRVAEAAVAPCVVNISESKCCELLYLSELRVVLCKFSGSLHTNSNAQKNQRKASQCFASSSRDQQLGDLTQEIKLEQIHPQSSSSHIRSSAIRSHKRIWMKDLKNSTISSVCLNFEFFLALHFYNSSSNIFVLVVSTLDQGRSTLVPDSRRPSCQTGTAVSTLDQGRSTLVPDSRSPSCQTGTAGRH</sequence>
<gene>
    <name evidence="3" type="ORF">Taro_007846</name>
</gene>
<keyword evidence="4" id="KW-1185">Reference proteome</keyword>
<feature type="region of interest" description="Disordered" evidence="1">
    <location>
        <begin position="264"/>
        <end position="284"/>
    </location>
</feature>
<name>A0A843U064_COLES</name>
<proteinExistence type="predicted"/>
<evidence type="ECO:0000256" key="2">
    <source>
        <dbReference type="SAM" id="Phobius"/>
    </source>
</evidence>
<organism evidence="3 4">
    <name type="scientific">Colocasia esculenta</name>
    <name type="common">Wild taro</name>
    <name type="synonym">Arum esculentum</name>
    <dbReference type="NCBI Taxonomy" id="4460"/>
    <lineage>
        <taxon>Eukaryota</taxon>
        <taxon>Viridiplantae</taxon>
        <taxon>Streptophyta</taxon>
        <taxon>Embryophyta</taxon>
        <taxon>Tracheophyta</taxon>
        <taxon>Spermatophyta</taxon>
        <taxon>Magnoliopsida</taxon>
        <taxon>Liliopsida</taxon>
        <taxon>Araceae</taxon>
        <taxon>Aroideae</taxon>
        <taxon>Colocasieae</taxon>
        <taxon>Colocasia</taxon>
    </lineage>
</organism>
<dbReference type="Proteomes" id="UP000652761">
    <property type="component" value="Unassembled WGS sequence"/>
</dbReference>
<evidence type="ECO:0000313" key="3">
    <source>
        <dbReference type="EMBL" id="MQL75477.1"/>
    </source>
</evidence>
<reference evidence="3" key="1">
    <citation type="submission" date="2017-07" db="EMBL/GenBank/DDBJ databases">
        <title>Taro Niue Genome Assembly and Annotation.</title>
        <authorList>
            <person name="Atibalentja N."/>
            <person name="Keating K."/>
            <person name="Fields C.J."/>
        </authorList>
    </citation>
    <scope>NUCLEOTIDE SEQUENCE</scope>
    <source>
        <strain evidence="3">Niue_2</strain>
        <tissue evidence="3">Leaf</tissue>
    </source>
</reference>
<feature type="transmembrane region" description="Helical" evidence="2">
    <location>
        <begin position="26"/>
        <end position="44"/>
    </location>
</feature>
<comment type="caution">
    <text evidence="3">The sequence shown here is derived from an EMBL/GenBank/DDBJ whole genome shotgun (WGS) entry which is preliminary data.</text>
</comment>
<keyword evidence="2" id="KW-1133">Transmembrane helix</keyword>
<keyword evidence="2" id="KW-0472">Membrane</keyword>
<feature type="transmembrane region" description="Helical" evidence="2">
    <location>
        <begin position="56"/>
        <end position="78"/>
    </location>
</feature>
<dbReference type="AlphaFoldDB" id="A0A843U064"/>
<keyword evidence="2" id="KW-0812">Transmembrane</keyword>
<feature type="compositionally biased region" description="Polar residues" evidence="1">
    <location>
        <begin position="272"/>
        <end position="284"/>
    </location>
</feature>
<evidence type="ECO:0000313" key="4">
    <source>
        <dbReference type="Proteomes" id="UP000652761"/>
    </source>
</evidence>
<dbReference type="EMBL" id="NMUH01000252">
    <property type="protein sequence ID" value="MQL75477.1"/>
    <property type="molecule type" value="Genomic_DNA"/>
</dbReference>
<protein>
    <submittedName>
        <fullName evidence="3">Uncharacterized protein</fullName>
    </submittedName>
</protein>
<evidence type="ECO:0000256" key="1">
    <source>
        <dbReference type="SAM" id="MobiDB-lite"/>
    </source>
</evidence>